<proteinExistence type="predicted"/>
<gene>
    <name evidence="2" type="ORF">J1N35_005529</name>
</gene>
<protein>
    <submittedName>
        <fullName evidence="2">Uncharacterized protein</fullName>
    </submittedName>
</protein>
<reference evidence="2 3" key="1">
    <citation type="journal article" date="2021" name="Plant Biotechnol. J.">
        <title>Multi-omics assisted identification of the key and species-specific regulatory components of drought-tolerant mechanisms in Gossypium stocksii.</title>
        <authorList>
            <person name="Yu D."/>
            <person name="Ke L."/>
            <person name="Zhang D."/>
            <person name="Wu Y."/>
            <person name="Sun Y."/>
            <person name="Mei J."/>
            <person name="Sun J."/>
            <person name="Sun Y."/>
        </authorList>
    </citation>
    <scope>NUCLEOTIDE SEQUENCE [LARGE SCALE GENOMIC DNA]</scope>
    <source>
        <strain evidence="3">cv. E1</strain>
        <tissue evidence="2">Leaf</tissue>
    </source>
</reference>
<sequence length="91" mass="11036">MNHEAIQADYRQLEGFDMTKKEGLGMFKMQEARIIFEDHARRNRLRMRQFPAVKYYTKFGIIKTEEEEDLEEDEEDPKEEEDDKESKPNFD</sequence>
<dbReference type="EMBL" id="JAIQCV010000002">
    <property type="protein sequence ID" value="KAH1122369.1"/>
    <property type="molecule type" value="Genomic_DNA"/>
</dbReference>
<evidence type="ECO:0000313" key="3">
    <source>
        <dbReference type="Proteomes" id="UP000828251"/>
    </source>
</evidence>
<keyword evidence="3" id="KW-1185">Reference proteome</keyword>
<organism evidence="2 3">
    <name type="scientific">Gossypium stocksii</name>
    <dbReference type="NCBI Taxonomy" id="47602"/>
    <lineage>
        <taxon>Eukaryota</taxon>
        <taxon>Viridiplantae</taxon>
        <taxon>Streptophyta</taxon>
        <taxon>Embryophyta</taxon>
        <taxon>Tracheophyta</taxon>
        <taxon>Spermatophyta</taxon>
        <taxon>Magnoliopsida</taxon>
        <taxon>eudicotyledons</taxon>
        <taxon>Gunneridae</taxon>
        <taxon>Pentapetalae</taxon>
        <taxon>rosids</taxon>
        <taxon>malvids</taxon>
        <taxon>Malvales</taxon>
        <taxon>Malvaceae</taxon>
        <taxon>Malvoideae</taxon>
        <taxon>Gossypium</taxon>
    </lineage>
</organism>
<comment type="caution">
    <text evidence="2">The sequence shown here is derived from an EMBL/GenBank/DDBJ whole genome shotgun (WGS) entry which is preliminary data.</text>
</comment>
<evidence type="ECO:0000256" key="1">
    <source>
        <dbReference type="SAM" id="MobiDB-lite"/>
    </source>
</evidence>
<dbReference type="AlphaFoldDB" id="A0A9D3WD31"/>
<dbReference type="Proteomes" id="UP000828251">
    <property type="component" value="Unassembled WGS sequence"/>
</dbReference>
<feature type="compositionally biased region" description="Acidic residues" evidence="1">
    <location>
        <begin position="65"/>
        <end position="83"/>
    </location>
</feature>
<feature type="region of interest" description="Disordered" evidence="1">
    <location>
        <begin position="64"/>
        <end position="91"/>
    </location>
</feature>
<name>A0A9D3WD31_9ROSI</name>
<accession>A0A9D3WD31</accession>
<evidence type="ECO:0000313" key="2">
    <source>
        <dbReference type="EMBL" id="KAH1122369.1"/>
    </source>
</evidence>